<evidence type="ECO:0000256" key="1">
    <source>
        <dbReference type="ARBA" id="ARBA00023015"/>
    </source>
</evidence>
<proteinExistence type="predicted"/>
<feature type="domain" description="HTH gntR-type" evidence="4">
    <location>
        <begin position="19"/>
        <end position="86"/>
    </location>
</feature>
<evidence type="ECO:0000256" key="3">
    <source>
        <dbReference type="ARBA" id="ARBA00023163"/>
    </source>
</evidence>
<evidence type="ECO:0000259" key="4">
    <source>
        <dbReference type="PROSITE" id="PS50949"/>
    </source>
</evidence>
<dbReference type="PANTHER" id="PTHR43537:SF24">
    <property type="entry name" value="GLUCONATE OPERON TRANSCRIPTIONAL REPRESSOR"/>
    <property type="match status" value="1"/>
</dbReference>
<keyword evidence="2" id="KW-0238">DNA-binding</keyword>
<dbReference type="Gene3D" id="1.10.10.10">
    <property type="entry name" value="Winged helix-like DNA-binding domain superfamily/Winged helix DNA-binding domain"/>
    <property type="match status" value="1"/>
</dbReference>
<protein>
    <submittedName>
        <fullName evidence="5">GntR family transcriptional regulator</fullName>
    </submittedName>
</protein>
<evidence type="ECO:0000313" key="5">
    <source>
        <dbReference type="EMBL" id="GAA4384153.1"/>
    </source>
</evidence>
<name>A0ABP8J321_9ACTN</name>
<dbReference type="Proteomes" id="UP001500635">
    <property type="component" value="Unassembled WGS sequence"/>
</dbReference>
<dbReference type="Gene3D" id="1.20.120.530">
    <property type="entry name" value="GntR ligand-binding domain-like"/>
    <property type="match status" value="1"/>
</dbReference>
<dbReference type="SMART" id="SM00345">
    <property type="entry name" value="HTH_GNTR"/>
    <property type="match status" value="1"/>
</dbReference>
<dbReference type="Pfam" id="PF00392">
    <property type="entry name" value="GntR"/>
    <property type="match status" value="1"/>
</dbReference>
<gene>
    <name evidence="5" type="ORF">GCM10023147_04220</name>
</gene>
<keyword evidence="1" id="KW-0805">Transcription regulation</keyword>
<sequence>MAREIRSRQGRERVVNVQLSKSQRAYDLLRSRIGDGTYGPGYRLVLDRIAREAEVSVVPVREAVRRLEAEGLVTFERNVGARVAEIDPQEYHDTTETMSVVEGAAVALAAPLLTVSEITAARNINGQLRRSLDDFDPVRFTAQNEAFHRALTDACPNSHLVGLVDRCWQRLSQLRSSTFAFVPGRAAPSVDEHEQILQMIERGDDQRDIELAVRAHRLATPHAYLHRPGA</sequence>
<dbReference type="CDD" id="cd07377">
    <property type="entry name" value="WHTH_GntR"/>
    <property type="match status" value="1"/>
</dbReference>
<dbReference type="PROSITE" id="PS50949">
    <property type="entry name" value="HTH_GNTR"/>
    <property type="match status" value="1"/>
</dbReference>
<dbReference type="SMART" id="SM00895">
    <property type="entry name" value="FCD"/>
    <property type="match status" value="1"/>
</dbReference>
<keyword evidence="6" id="KW-1185">Reference proteome</keyword>
<dbReference type="EMBL" id="BAABFR010000004">
    <property type="protein sequence ID" value="GAA4384153.1"/>
    <property type="molecule type" value="Genomic_DNA"/>
</dbReference>
<dbReference type="SUPFAM" id="SSF46785">
    <property type="entry name" value="Winged helix' DNA-binding domain"/>
    <property type="match status" value="1"/>
</dbReference>
<dbReference type="SUPFAM" id="SSF48008">
    <property type="entry name" value="GntR ligand-binding domain-like"/>
    <property type="match status" value="1"/>
</dbReference>
<dbReference type="InterPro" id="IPR036388">
    <property type="entry name" value="WH-like_DNA-bd_sf"/>
</dbReference>
<evidence type="ECO:0000313" key="6">
    <source>
        <dbReference type="Proteomes" id="UP001500635"/>
    </source>
</evidence>
<dbReference type="InterPro" id="IPR036390">
    <property type="entry name" value="WH_DNA-bd_sf"/>
</dbReference>
<dbReference type="Pfam" id="PF07729">
    <property type="entry name" value="FCD"/>
    <property type="match status" value="1"/>
</dbReference>
<dbReference type="InterPro" id="IPR008920">
    <property type="entry name" value="TF_FadR/GntR_C"/>
</dbReference>
<dbReference type="InterPro" id="IPR011711">
    <property type="entry name" value="GntR_C"/>
</dbReference>
<dbReference type="PANTHER" id="PTHR43537">
    <property type="entry name" value="TRANSCRIPTIONAL REGULATOR, GNTR FAMILY"/>
    <property type="match status" value="1"/>
</dbReference>
<dbReference type="InterPro" id="IPR000524">
    <property type="entry name" value="Tscrpt_reg_HTH_GntR"/>
</dbReference>
<organism evidence="5 6">
    <name type="scientific">Tsukamurella soli</name>
    <dbReference type="NCBI Taxonomy" id="644556"/>
    <lineage>
        <taxon>Bacteria</taxon>
        <taxon>Bacillati</taxon>
        <taxon>Actinomycetota</taxon>
        <taxon>Actinomycetes</taxon>
        <taxon>Mycobacteriales</taxon>
        <taxon>Tsukamurellaceae</taxon>
        <taxon>Tsukamurella</taxon>
    </lineage>
</organism>
<reference evidence="6" key="1">
    <citation type="journal article" date="2019" name="Int. J. Syst. Evol. Microbiol.">
        <title>The Global Catalogue of Microorganisms (GCM) 10K type strain sequencing project: providing services to taxonomists for standard genome sequencing and annotation.</title>
        <authorList>
            <consortium name="The Broad Institute Genomics Platform"/>
            <consortium name="The Broad Institute Genome Sequencing Center for Infectious Disease"/>
            <person name="Wu L."/>
            <person name="Ma J."/>
        </authorList>
    </citation>
    <scope>NUCLEOTIDE SEQUENCE [LARGE SCALE GENOMIC DNA]</scope>
    <source>
        <strain evidence="6">JCM 17688</strain>
    </source>
</reference>
<evidence type="ECO:0000256" key="2">
    <source>
        <dbReference type="ARBA" id="ARBA00023125"/>
    </source>
</evidence>
<keyword evidence="3" id="KW-0804">Transcription</keyword>
<accession>A0ABP8J321</accession>
<comment type="caution">
    <text evidence="5">The sequence shown here is derived from an EMBL/GenBank/DDBJ whole genome shotgun (WGS) entry which is preliminary data.</text>
</comment>